<feature type="region of interest" description="Disordered" evidence="1">
    <location>
        <begin position="46"/>
        <end position="66"/>
    </location>
</feature>
<feature type="signal peptide" evidence="2">
    <location>
        <begin position="1"/>
        <end position="27"/>
    </location>
</feature>
<protein>
    <recommendedName>
        <fullName evidence="5">DUF2914 domain-containing protein</fullName>
    </recommendedName>
</protein>
<proteinExistence type="predicted"/>
<dbReference type="EMBL" id="BNJF01000001">
    <property type="protein sequence ID" value="GHO45059.1"/>
    <property type="molecule type" value="Genomic_DNA"/>
</dbReference>
<evidence type="ECO:0000313" key="4">
    <source>
        <dbReference type="Proteomes" id="UP000612362"/>
    </source>
</evidence>
<feature type="chain" id="PRO_5035259462" description="DUF2914 domain-containing protein" evidence="2">
    <location>
        <begin position="28"/>
        <end position="177"/>
    </location>
</feature>
<gene>
    <name evidence="3" type="ORF">KSX_32220</name>
</gene>
<evidence type="ECO:0000313" key="3">
    <source>
        <dbReference type="EMBL" id="GHO45059.1"/>
    </source>
</evidence>
<sequence length="177" mass="18953">MFATYRALLCIAALLLLAIDAIACASAASPQSKSVMTATPGLTATATQQANAPRFSPPTSCQESSLPANSTLYEAQGTAQNAELWALLMPTKPLPLHAKQEVKIVWRMTGTGEVHLKAYTPNGKSVEPVWGPEGHSGSNWNRPGDEWGTGFMFPTSGCWDIHVERTNAAGDVWLNVK</sequence>
<reference evidence="3" key="1">
    <citation type="submission" date="2020-10" db="EMBL/GenBank/DDBJ databases">
        <title>Taxonomic study of unclassified bacteria belonging to the class Ktedonobacteria.</title>
        <authorList>
            <person name="Yabe S."/>
            <person name="Wang C.M."/>
            <person name="Zheng Y."/>
            <person name="Sakai Y."/>
            <person name="Cavaletti L."/>
            <person name="Monciardini P."/>
            <person name="Donadio S."/>
        </authorList>
    </citation>
    <scope>NUCLEOTIDE SEQUENCE</scope>
    <source>
        <strain evidence="3">SOSP1-1</strain>
    </source>
</reference>
<evidence type="ECO:0000256" key="2">
    <source>
        <dbReference type="SAM" id="SignalP"/>
    </source>
</evidence>
<organism evidence="3 4">
    <name type="scientific">Ktedonospora formicarum</name>
    <dbReference type="NCBI Taxonomy" id="2778364"/>
    <lineage>
        <taxon>Bacteria</taxon>
        <taxon>Bacillati</taxon>
        <taxon>Chloroflexota</taxon>
        <taxon>Ktedonobacteria</taxon>
        <taxon>Ktedonobacterales</taxon>
        <taxon>Ktedonobacteraceae</taxon>
        <taxon>Ktedonospora</taxon>
    </lineage>
</organism>
<name>A0A8J3HWI1_9CHLR</name>
<accession>A0A8J3HWI1</accession>
<evidence type="ECO:0008006" key="5">
    <source>
        <dbReference type="Google" id="ProtNLM"/>
    </source>
</evidence>
<keyword evidence="4" id="KW-1185">Reference proteome</keyword>
<dbReference type="AlphaFoldDB" id="A0A8J3HWI1"/>
<dbReference type="RefSeq" id="WP_220194414.1">
    <property type="nucleotide sequence ID" value="NZ_BNJF01000001.1"/>
</dbReference>
<comment type="caution">
    <text evidence="3">The sequence shown here is derived from an EMBL/GenBank/DDBJ whole genome shotgun (WGS) entry which is preliminary data.</text>
</comment>
<keyword evidence="2" id="KW-0732">Signal</keyword>
<evidence type="ECO:0000256" key="1">
    <source>
        <dbReference type="SAM" id="MobiDB-lite"/>
    </source>
</evidence>
<dbReference type="Proteomes" id="UP000612362">
    <property type="component" value="Unassembled WGS sequence"/>
</dbReference>